<accession>A0A7E5WDS6</accession>
<dbReference type="InterPro" id="IPR003382">
    <property type="entry name" value="Flavoprotein"/>
</dbReference>
<evidence type="ECO:0000313" key="4">
    <source>
        <dbReference type="Proteomes" id="UP000322000"/>
    </source>
</evidence>
<evidence type="ECO:0000256" key="2">
    <source>
        <dbReference type="ARBA" id="ARBA00038350"/>
    </source>
</evidence>
<dbReference type="OrthoDB" id="1532798at2759"/>
<evidence type="ECO:0000313" key="5">
    <source>
        <dbReference type="RefSeq" id="XP_026738825.1"/>
    </source>
</evidence>
<dbReference type="Proteomes" id="UP000322000">
    <property type="component" value="Chromosome 16"/>
</dbReference>
<dbReference type="InParanoid" id="A0A7E5WDS6"/>
<organism evidence="4 5">
    <name type="scientific">Trichoplusia ni</name>
    <name type="common">Cabbage looper</name>
    <dbReference type="NCBI Taxonomy" id="7111"/>
    <lineage>
        <taxon>Eukaryota</taxon>
        <taxon>Metazoa</taxon>
        <taxon>Ecdysozoa</taxon>
        <taxon>Arthropoda</taxon>
        <taxon>Hexapoda</taxon>
        <taxon>Insecta</taxon>
        <taxon>Pterygota</taxon>
        <taxon>Neoptera</taxon>
        <taxon>Endopterygota</taxon>
        <taxon>Lepidoptera</taxon>
        <taxon>Glossata</taxon>
        <taxon>Ditrysia</taxon>
        <taxon>Noctuoidea</taxon>
        <taxon>Noctuidae</taxon>
        <taxon>Plusiinae</taxon>
        <taxon>Trichoplusia</taxon>
    </lineage>
</organism>
<dbReference type="FunCoup" id="A0A7E5WDS6">
    <property type="interactions" value="639"/>
</dbReference>
<dbReference type="InterPro" id="IPR036551">
    <property type="entry name" value="Flavin_trans-like"/>
</dbReference>
<dbReference type="SUPFAM" id="SSF52507">
    <property type="entry name" value="Homo-oligomeric flavin-containing Cys decarboxylases, HFCD"/>
    <property type="match status" value="1"/>
</dbReference>
<keyword evidence="4" id="KW-1185">Reference proteome</keyword>
<evidence type="ECO:0000256" key="1">
    <source>
        <dbReference type="ARBA" id="ARBA00022993"/>
    </source>
</evidence>
<dbReference type="KEGG" id="tnl:113501777"/>
<dbReference type="GO" id="GO:0015937">
    <property type="term" value="P:coenzyme A biosynthetic process"/>
    <property type="evidence" value="ECO:0007669"/>
    <property type="project" value="UniProtKB-KW"/>
</dbReference>
<reference evidence="5" key="1">
    <citation type="submission" date="2025-08" db="UniProtKB">
        <authorList>
            <consortium name="RefSeq"/>
        </authorList>
    </citation>
    <scope>IDENTIFICATION</scope>
</reference>
<dbReference type="AlphaFoldDB" id="A0A7E5WDS6"/>
<keyword evidence="1" id="KW-0173">Coenzyme A biosynthesis</keyword>
<dbReference type="Pfam" id="PF02441">
    <property type="entry name" value="Flavoprotein"/>
    <property type="match status" value="1"/>
</dbReference>
<dbReference type="RefSeq" id="XP_026738825.1">
    <property type="nucleotide sequence ID" value="XM_026883024.1"/>
</dbReference>
<protein>
    <submittedName>
        <fullName evidence="5">Phosphopantothenoylcysteine decarboxylase-like</fullName>
    </submittedName>
</protein>
<dbReference type="PANTHER" id="PTHR14359:SF6">
    <property type="entry name" value="PHOSPHOPANTOTHENOYLCYSTEINE DECARBOXYLASE"/>
    <property type="match status" value="1"/>
</dbReference>
<dbReference type="GO" id="GO:0010181">
    <property type="term" value="F:FMN binding"/>
    <property type="evidence" value="ECO:0007669"/>
    <property type="project" value="TreeGrafter"/>
</dbReference>
<evidence type="ECO:0000259" key="3">
    <source>
        <dbReference type="Pfam" id="PF02441"/>
    </source>
</evidence>
<dbReference type="GO" id="GO:0004633">
    <property type="term" value="F:phosphopantothenoylcysteine decarboxylase activity"/>
    <property type="evidence" value="ECO:0007669"/>
    <property type="project" value="TreeGrafter"/>
</dbReference>
<feature type="domain" description="Flavoprotein" evidence="3">
    <location>
        <begin position="7"/>
        <end position="183"/>
    </location>
</feature>
<proteinExistence type="inferred from homology"/>
<name>A0A7E5WDS6_TRINI</name>
<dbReference type="PANTHER" id="PTHR14359">
    <property type="entry name" value="HOMO-OLIGOMERIC FLAVIN CONTAINING CYS DECARBOXYLASE FAMILY"/>
    <property type="match status" value="1"/>
</dbReference>
<dbReference type="GO" id="GO:0071513">
    <property type="term" value="C:phosphopantothenoylcysteine decarboxylase complex"/>
    <property type="evidence" value="ECO:0007669"/>
    <property type="project" value="TreeGrafter"/>
</dbReference>
<dbReference type="GeneID" id="113501777"/>
<gene>
    <name evidence="5" type="primary">LOC113501777</name>
</gene>
<sequence length="191" mass="21241">MDKRSYKLLIGASGSVAAIKIPVLIKTLLESPEAQPQIHLIVTQRAKHFFKKSDLPPGTKVYDDKMEWSSWKARGDPVMHIDLGKMADVMLLAPLTANTLAKVALGFSDNLLTCTTRAWDPTKPLVFCPSMNARMWEHPITRQHIDTLKDWGYIEIPPANKKQMCGTVGSGAMAEVKTIADKIGCYANQYK</sequence>
<comment type="similarity">
    <text evidence="2">Belongs to the HFCD (homooligomeric flavin containing Cys decarboxylase) superfamily.</text>
</comment>
<dbReference type="Gene3D" id="3.40.50.1950">
    <property type="entry name" value="Flavin prenyltransferase-like"/>
    <property type="match status" value="1"/>
</dbReference>